<dbReference type="AlphaFoldDB" id="A0A438J0S2"/>
<gene>
    <name evidence="1" type="ORF">CK203_031078</name>
</gene>
<evidence type="ECO:0000313" key="2">
    <source>
        <dbReference type="Proteomes" id="UP000288805"/>
    </source>
</evidence>
<comment type="caution">
    <text evidence="1">The sequence shown here is derived from an EMBL/GenBank/DDBJ whole genome shotgun (WGS) entry which is preliminary data.</text>
</comment>
<accession>A0A438J0S2</accession>
<sequence>MKFPFGSIDSMTTDSDSIRFVTLLPIEISSGAMTSVPSSLNSSKLKYYSSETQSTSSLALTRFGLLGLLLTCSAPT</sequence>
<evidence type="ECO:0000313" key="1">
    <source>
        <dbReference type="EMBL" id="RVX02545.1"/>
    </source>
</evidence>
<dbReference type="EMBL" id="QGNW01000070">
    <property type="protein sequence ID" value="RVX02545.1"/>
    <property type="molecule type" value="Genomic_DNA"/>
</dbReference>
<dbReference type="Proteomes" id="UP000288805">
    <property type="component" value="Unassembled WGS sequence"/>
</dbReference>
<reference evidence="1 2" key="1">
    <citation type="journal article" date="2018" name="PLoS Genet.">
        <title>Population sequencing reveals clonal diversity and ancestral inbreeding in the grapevine cultivar Chardonnay.</title>
        <authorList>
            <person name="Roach M.J."/>
            <person name="Johnson D.L."/>
            <person name="Bohlmann J."/>
            <person name="van Vuuren H.J."/>
            <person name="Jones S.J."/>
            <person name="Pretorius I.S."/>
            <person name="Schmidt S.A."/>
            <person name="Borneman A.R."/>
        </authorList>
    </citation>
    <scope>NUCLEOTIDE SEQUENCE [LARGE SCALE GENOMIC DNA]</scope>
    <source>
        <strain evidence="2">cv. Chardonnay</strain>
        <tissue evidence="1">Leaf</tissue>
    </source>
</reference>
<organism evidence="1 2">
    <name type="scientific">Vitis vinifera</name>
    <name type="common">Grape</name>
    <dbReference type="NCBI Taxonomy" id="29760"/>
    <lineage>
        <taxon>Eukaryota</taxon>
        <taxon>Viridiplantae</taxon>
        <taxon>Streptophyta</taxon>
        <taxon>Embryophyta</taxon>
        <taxon>Tracheophyta</taxon>
        <taxon>Spermatophyta</taxon>
        <taxon>Magnoliopsida</taxon>
        <taxon>eudicotyledons</taxon>
        <taxon>Gunneridae</taxon>
        <taxon>Pentapetalae</taxon>
        <taxon>rosids</taxon>
        <taxon>Vitales</taxon>
        <taxon>Vitaceae</taxon>
        <taxon>Viteae</taxon>
        <taxon>Vitis</taxon>
    </lineage>
</organism>
<name>A0A438J0S2_VITVI</name>
<proteinExistence type="predicted"/>
<protein>
    <submittedName>
        <fullName evidence="1">Uncharacterized protein</fullName>
    </submittedName>
</protein>